<protein>
    <recommendedName>
        <fullName evidence="3">GNAT family N-acetyltransferase</fullName>
    </recommendedName>
</protein>
<sequence length="41" mass="4801">MDTKTENDILTSTEHRIYIEKTAVSDWKLVDRLCLSQVKGY</sequence>
<gene>
    <name evidence="1" type="ORF">NXY30_26780</name>
</gene>
<evidence type="ECO:0000313" key="2">
    <source>
        <dbReference type="Proteomes" id="UP001060104"/>
    </source>
</evidence>
<reference evidence="1" key="1">
    <citation type="submission" date="2022-08" db="EMBL/GenBank/DDBJ databases">
        <title>Genome Sequencing of Bacteroides fragilis Group Isolates with Nanopore Technology.</title>
        <authorList>
            <person name="Tisza M.J."/>
            <person name="Smith D."/>
            <person name="Dekker J.P."/>
        </authorList>
    </citation>
    <scope>NUCLEOTIDE SEQUENCE</scope>
    <source>
        <strain evidence="1">BFG-527</strain>
    </source>
</reference>
<proteinExistence type="predicted"/>
<dbReference type="EMBL" id="CP103141">
    <property type="protein sequence ID" value="UVQ74501.1"/>
    <property type="molecule type" value="Genomic_DNA"/>
</dbReference>
<name>A0ABY5TAK1_9BACE</name>
<dbReference type="Proteomes" id="UP001060104">
    <property type="component" value="Chromosome"/>
</dbReference>
<evidence type="ECO:0008006" key="3">
    <source>
        <dbReference type="Google" id="ProtNLM"/>
    </source>
</evidence>
<organism evidence="1 2">
    <name type="scientific">Bacteroides faecis</name>
    <dbReference type="NCBI Taxonomy" id="674529"/>
    <lineage>
        <taxon>Bacteria</taxon>
        <taxon>Pseudomonadati</taxon>
        <taxon>Bacteroidota</taxon>
        <taxon>Bacteroidia</taxon>
        <taxon>Bacteroidales</taxon>
        <taxon>Bacteroidaceae</taxon>
        <taxon>Bacteroides</taxon>
    </lineage>
</organism>
<evidence type="ECO:0000313" key="1">
    <source>
        <dbReference type="EMBL" id="UVQ74501.1"/>
    </source>
</evidence>
<dbReference type="RefSeq" id="WP_258902805.1">
    <property type="nucleotide sequence ID" value="NZ_CP103141.1"/>
</dbReference>
<accession>A0ABY5TAK1</accession>
<keyword evidence="2" id="KW-1185">Reference proteome</keyword>